<dbReference type="InterPro" id="IPR039786">
    <property type="entry name" value="EFR3"/>
</dbReference>
<protein>
    <submittedName>
        <fullName evidence="2">Plasma membrane localization protein</fullName>
    </submittedName>
</protein>
<organism evidence="2 3">
    <name type="scientific">Malassezia furfur</name>
    <name type="common">Pityriasis versicolor infection agent</name>
    <name type="synonym">Pityrosporum furfur</name>
    <dbReference type="NCBI Taxonomy" id="55194"/>
    <lineage>
        <taxon>Eukaryota</taxon>
        <taxon>Fungi</taxon>
        <taxon>Dikarya</taxon>
        <taxon>Basidiomycota</taxon>
        <taxon>Ustilaginomycotina</taxon>
        <taxon>Malasseziomycetes</taxon>
        <taxon>Malasseziales</taxon>
        <taxon>Malasseziaceae</taxon>
        <taxon>Malassezia</taxon>
    </lineage>
</organism>
<gene>
    <name evidence="2" type="primary">EFR3</name>
    <name evidence="2" type="ORF">GLX27_001932</name>
</gene>
<evidence type="ECO:0000313" key="3">
    <source>
        <dbReference type="Proteomes" id="UP000818624"/>
    </source>
</evidence>
<sequence>MLCIPQVNHQKLVKECYPAPKALAQAAPEYRPNANELGRLCYYAQYKPAKLTKVGRLLAARATADKVALRAGANARSKASLMITLGITKELVGASPHGLTYAAPAVQSVVCNALQAAAPGGTHTAWDTDLCARATSTFAAYARALQPGALEVDECVPVCVYAVLAELQPLVRGTVDETTRASGLGAFEGVVRSAVFYSPSFASLVDGILPGVLDTLSPARLPLARSAALVKEDGSVDVSRATGAGDAETSAAAALVLLRHMAHGADAVQIRVLVRATFAWLDASPLQYGWGDEDFCVWLLNLLALWTPRASRYVVPHTIADALRSTEAVSAHTERSTRLLQALHQILANKIEIIGLNMTELLEGHLYFLLAHVQNDPQSVTIAPTIDAIGSLAQYTLYADQLPDFVQQTNTVLRAVATRTPPLPPTERDNSLRVLLYVQIAIIRAAYADGVRANMPVTAWSGTEGMLLSPNAAVRFTYLEALRVHLELAARAQHHVQRGEAAYASGTDVLRFLHAFTANAYILLARATYAPGASLDELKAGTVEVDVAQLATVPADYAALYAVLERLYEVAPAPALLATVPALLALDRVASRSANVASRPAARAARWVAANALSKLATLWDVPHLVTYLHRHLLQPLGAFQLNTPAFPGEFGAAPEFAAFASEEAEGEMGAPDVETIAEYLGSSTALQIATDCDETTLRDWLLRNWSIAVAVQDAKIGAQPVAPGTTSPRRTSVVPTPARIPTHLQRDNSMSVSQLRMALSSRASTRASQYTTIDETGAMGDARSTASRSRRGRSQSGHLGSPPSLAALLDRYNVGESSPVSATAYGTATPPNAAAHTTAQPVSYADESAAGSYAAAYVPAAYRERAATSTYAPSGTMNSAAADSATESMYPAATPMYAETPVDTASPPMSYDAPVSSHGIAPPLSHVRDQLTGLAPVASA</sequence>
<dbReference type="EMBL" id="CP046235">
    <property type="protein sequence ID" value="WFD47281.1"/>
    <property type="molecule type" value="Genomic_DNA"/>
</dbReference>
<proteinExistence type="predicted"/>
<dbReference type="PANTHER" id="PTHR47766:SF1">
    <property type="entry name" value="PROTEIN EFR3"/>
    <property type="match status" value="1"/>
</dbReference>
<name>A0ABY8EP18_MALFU</name>
<evidence type="ECO:0000256" key="1">
    <source>
        <dbReference type="SAM" id="MobiDB-lite"/>
    </source>
</evidence>
<reference evidence="2 3" key="1">
    <citation type="journal article" date="2020" name="Elife">
        <title>Loss of centromere function drives karyotype evolution in closely related Malassezia species.</title>
        <authorList>
            <person name="Sankaranarayanan S.R."/>
            <person name="Ianiri G."/>
            <person name="Coelho M.A."/>
            <person name="Reza M.H."/>
            <person name="Thimmappa B.C."/>
            <person name="Ganguly P."/>
            <person name="Vadnala R.N."/>
            <person name="Sun S."/>
            <person name="Siddharthan R."/>
            <person name="Tellgren-Roth C."/>
            <person name="Dawson T.L."/>
            <person name="Heitman J."/>
            <person name="Sanyal K."/>
        </authorList>
    </citation>
    <scope>NUCLEOTIDE SEQUENCE [LARGE SCALE GENOMIC DNA]</scope>
    <source>
        <strain evidence="2">CBS14141</strain>
    </source>
</reference>
<feature type="compositionally biased region" description="Polar residues" evidence="1">
    <location>
        <begin position="762"/>
        <end position="775"/>
    </location>
</feature>
<feature type="region of interest" description="Disordered" evidence="1">
    <location>
        <begin position="902"/>
        <end position="925"/>
    </location>
</feature>
<evidence type="ECO:0000313" key="2">
    <source>
        <dbReference type="EMBL" id="WFD47281.1"/>
    </source>
</evidence>
<dbReference type="Proteomes" id="UP000818624">
    <property type="component" value="Chromosome 2"/>
</dbReference>
<dbReference type="PANTHER" id="PTHR47766">
    <property type="entry name" value="PROTEIN EFR3"/>
    <property type="match status" value="1"/>
</dbReference>
<accession>A0ABY8EP18</accession>
<feature type="region of interest" description="Disordered" evidence="1">
    <location>
        <begin position="761"/>
        <end position="806"/>
    </location>
</feature>
<keyword evidence="3" id="KW-1185">Reference proteome</keyword>